<dbReference type="Gene3D" id="1.10.10.10">
    <property type="entry name" value="Winged helix-like DNA-binding domain superfamily/Winged helix DNA-binding domain"/>
    <property type="match status" value="2"/>
</dbReference>
<protein>
    <submittedName>
        <fullName evidence="3">Plasmid replication protein B</fullName>
    </submittedName>
</protein>
<keyword evidence="3" id="KW-0614">Plasmid</keyword>
<dbReference type="SUPFAM" id="SSF46785">
    <property type="entry name" value="Winged helix' DNA-binding domain"/>
    <property type="match status" value="2"/>
</dbReference>
<dbReference type="AlphaFoldDB" id="R9UQJ9"/>
<name>R9UQJ9_9BACT</name>
<accession>R9UQJ9</accession>
<proteinExistence type="inferred from homology"/>
<gene>
    <name evidence="3" type="primary">repB</name>
</gene>
<feature type="domain" description="Initiator Rep protein WH1" evidence="2">
    <location>
        <begin position="13"/>
        <end position="160"/>
    </location>
</feature>
<dbReference type="NCBIfam" id="NF038290">
    <property type="entry name" value="repM_Acin"/>
    <property type="match status" value="1"/>
</dbReference>
<dbReference type="InterPro" id="IPR036390">
    <property type="entry name" value="WH_DNA-bd_sf"/>
</dbReference>
<organism evidence="3">
    <name type="scientific">uncultured bacterium AST2</name>
    <dbReference type="NCBI Taxonomy" id="1328261"/>
    <lineage>
        <taxon>Bacteria</taxon>
        <taxon>environmental samples</taxon>
    </lineage>
</organism>
<comment type="similarity">
    <text evidence="1">Belongs to the initiator RepB protein family.</text>
</comment>
<evidence type="ECO:0000259" key="2">
    <source>
        <dbReference type="Pfam" id="PF01051"/>
    </source>
</evidence>
<dbReference type="GO" id="GO:0003887">
    <property type="term" value="F:DNA-directed DNA polymerase activity"/>
    <property type="evidence" value="ECO:0007669"/>
    <property type="project" value="InterPro"/>
</dbReference>
<dbReference type="EMBL" id="KC734561">
    <property type="protein sequence ID" value="AGN70900.1"/>
    <property type="molecule type" value="Genomic_DNA"/>
</dbReference>
<dbReference type="InterPro" id="IPR000525">
    <property type="entry name" value="Initiator_Rep_WH1"/>
</dbReference>
<evidence type="ECO:0000256" key="1">
    <source>
        <dbReference type="ARBA" id="ARBA00038283"/>
    </source>
</evidence>
<dbReference type="Pfam" id="PF01051">
    <property type="entry name" value="Rep3_N"/>
    <property type="match status" value="1"/>
</dbReference>
<evidence type="ECO:0000313" key="3">
    <source>
        <dbReference type="EMBL" id="AGN70900.1"/>
    </source>
</evidence>
<sequence length="330" mass="37948">MESSQGSSMNNLVVKSNRLNTAIQNLSLVEIRLIQLAVIDSRETQTGLTADNPLRISAKRYAECFDVDVDTAYDVLLSAEATLFERRFSFINERDNQVKTRWVSQVEYIKGEGSIEIILTPAVVKEITRIDGLQTFFTKYLLGQTATLNSVYSVRLYELLIQWRKAKKTPLFDLETFRGQLGLGVDDYKRMSDFKRRVLDAAVAEINEKTDLKISYEQEKRKSTIIGFKFKIITKSKPKQPHERTVSRDAYTADMFTVDGLTDKQLWRISRHKEFISTYSGLAKGDAGKSWSAYSDFIIGEIKKDASKFSKKRPIREYLDGKEEDYDFSR</sequence>
<reference evidence="3" key="1">
    <citation type="journal article" date="2014" name="Appl. Microbiol. Biotechnol.">
        <title>TetR repressor-based bioreporters for the detection of doxycycline using Escherichia coli and Acinetobacter oleivorans.</title>
        <authorList>
            <person name="Hong H."/>
            <person name="Park W."/>
        </authorList>
    </citation>
    <scope>NUCLEOTIDE SEQUENCE</scope>
    <source>
        <plasmid evidence="3">pAST2</plasmid>
    </source>
</reference>
<dbReference type="Pfam" id="PF21205">
    <property type="entry name" value="Rep3_C"/>
    <property type="match status" value="1"/>
</dbReference>
<dbReference type="GO" id="GO:0006270">
    <property type="term" value="P:DNA replication initiation"/>
    <property type="evidence" value="ECO:0007669"/>
    <property type="project" value="InterPro"/>
</dbReference>
<dbReference type="InterPro" id="IPR036388">
    <property type="entry name" value="WH-like_DNA-bd_sf"/>
</dbReference>
<geneLocation type="plasmid" evidence="3">
    <name>pAST2</name>
</geneLocation>